<dbReference type="OrthoDB" id="680825at2759"/>
<name>A0A835FST4_9POAL</name>
<reference evidence="3" key="1">
    <citation type="submission" date="2020-07" db="EMBL/GenBank/DDBJ databases">
        <title>Genome sequence and genetic diversity analysis of an under-domesticated orphan crop, white fonio (Digitaria exilis).</title>
        <authorList>
            <person name="Bennetzen J.L."/>
            <person name="Chen S."/>
            <person name="Ma X."/>
            <person name="Wang X."/>
            <person name="Yssel A.E.J."/>
            <person name="Chaluvadi S.R."/>
            <person name="Johnson M."/>
            <person name="Gangashetty P."/>
            <person name="Hamidou F."/>
            <person name="Sanogo M.D."/>
            <person name="Zwaenepoel A."/>
            <person name="Wallace J."/>
            <person name="Van De Peer Y."/>
            <person name="Van Deynze A."/>
        </authorList>
    </citation>
    <scope>NUCLEOTIDE SEQUENCE</scope>
    <source>
        <tissue evidence="3">Leaves</tissue>
    </source>
</reference>
<dbReference type="Pfam" id="PF12776">
    <property type="entry name" value="Myb_DNA-bind_3"/>
    <property type="match status" value="1"/>
</dbReference>
<dbReference type="PANTHER" id="PTHR47906:SF5">
    <property type="entry name" value="OS05G0118600 PROTEIN"/>
    <property type="match status" value="1"/>
</dbReference>
<proteinExistence type="predicted"/>
<accession>A0A835FST4</accession>
<dbReference type="AlphaFoldDB" id="A0A835FST4"/>
<dbReference type="EMBL" id="JACEFO010000328">
    <property type="protein sequence ID" value="KAF8775129.1"/>
    <property type="molecule type" value="Genomic_DNA"/>
</dbReference>
<organism evidence="3 4">
    <name type="scientific">Digitaria exilis</name>
    <dbReference type="NCBI Taxonomy" id="1010633"/>
    <lineage>
        <taxon>Eukaryota</taxon>
        <taxon>Viridiplantae</taxon>
        <taxon>Streptophyta</taxon>
        <taxon>Embryophyta</taxon>
        <taxon>Tracheophyta</taxon>
        <taxon>Spermatophyta</taxon>
        <taxon>Magnoliopsida</taxon>
        <taxon>Liliopsida</taxon>
        <taxon>Poales</taxon>
        <taxon>Poaceae</taxon>
        <taxon>PACMAD clade</taxon>
        <taxon>Panicoideae</taxon>
        <taxon>Panicodae</taxon>
        <taxon>Paniceae</taxon>
        <taxon>Anthephorinae</taxon>
        <taxon>Digitaria</taxon>
    </lineage>
</organism>
<dbReference type="PANTHER" id="PTHR47906">
    <property type="entry name" value="OSJNBB0050O03.9 PROTEIN-RELATED"/>
    <property type="match status" value="1"/>
</dbReference>
<feature type="domain" description="Myb/SANT-like" evidence="2">
    <location>
        <begin position="20"/>
        <end position="107"/>
    </location>
</feature>
<evidence type="ECO:0000259" key="2">
    <source>
        <dbReference type="Pfam" id="PF12776"/>
    </source>
</evidence>
<feature type="region of interest" description="Disordered" evidence="1">
    <location>
        <begin position="147"/>
        <end position="228"/>
    </location>
</feature>
<dbReference type="Gramene" id="Dexi9B01G0012360.1">
    <property type="protein sequence ID" value="Dexi9B01G0012360.1:cds"/>
    <property type="gene ID" value="Dexi9B01G0012360"/>
</dbReference>
<feature type="compositionally biased region" description="Basic residues" evidence="1">
    <location>
        <begin position="206"/>
        <end position="225"/>
    </location>
</feature>
<comment type="caution">
    <text evidence="3">The sequence shown here is derived from an EMBL/GenBank/DDBJ whole genome shotgun (WGS) entry which is preliminary data.</text>
</comment>
<gene>
    <name evidence="3" type="ORF">HU200_004940</name>
</gene>
<dbReference type="InterPro" id="IPR024752">
    <property type="entry name" value="Myb/SANT-like_dom"/>
</dbReference>
<evidence type="ECO:0000313" key="3">
    <source>
        <dbReference type="EMBL" id="KAF8775129.1"/>
    </source>
</evidence>
<sequence length="316" mass="35567">MTKGKGKVDGDGPSRERTINWDDGQTKFMLDWCIDYMKNQHAGFKFKKQHHMKCADALNKEFGMGVTVAQVDRHFRHYKENWKYVSKALSNSGNGFDSTRCMVTISESEKENLNDRARRLLSKPIKFFYEMKELFAGTNADGSFAADQDTCMNDRDDSESDDSQGLNDMSGYALPEDITGDDSDTLPSPLSHKPGGESSSNTSRAGIKRPRGCKSPSKKPKKAKSRFSQTTEQLNSTLLSLQKFLNAPAPQVLQPSNPHASLWERLEAMTITTDDKITVGQYLAHNERKGLRDFLSNASDTTLQTWVYKFLTGENY</sequence>
<dbReference type="Proteomes" id="UP000636709">
    <property type="component" value="Unassembled WGS sequence"/>
</dbReference>
<evidence type="ECO:0000313" key="4">
    <source>
        <dbReference type="Proteomes" id="UP000636709"/>
    </source>
</evidence>
<evidence type="ECO:0000256" key="1">
    <source>
        <dbReference type="SAM" id="MobiDB-lite"/>
    </source>
</evidence>
<keyword evidence="4" id="KW-1185">Reference proteome</keyword>
<protein>
    <recommendedName>
        <fullName evidence="2">Myb/SANT-like domain-containing protein</fullName>
    </recommendedName>
</protein>